<keyword evidence="2" id="KW-1185">Reference proteome</keyword>
<accession>A0AAV7LU02</accession>
<reference evidence="1" key="1">
    <citation type="journal article" date="2022" name="bioRxiv">
        <title>Sequencing and chromosome-scale assembly of the giantPleurodeles waltlgenome.</title>
        <authorList>
            <person name="Brown T."/>
            <person name="Elewa A."/>
            <person name="Iarovenko S."/>
            <person name="Subramanian E."/>
            <person name="Araus A.J."/>
            <person name="Petzold A."/>
            <person name="Susuki M."/>
            <person name="Suzuki K.-i.T."/>
            <person name="Hayashi T."/>
            <person name="Toyoda A."/>
            <person name="Oliveira C."/>
            <person name="Osipova E."/>
            <person name="Leigh N.D."/>
            <person name="Simon A."/>
            <person name="Yun M.H."/>
        </authorList>
    </citation>
    <scope>NUCLEOTIDE SEQUENCE</scope>
    <source>
        <strain evidence="1">20211129_DDA</strain>
        <tissue evidence="1">Liver</tissue>
    </source>
</reference>
<dbReference type="AlphaFoldDB" id="A0AAV7LU02"/>
<protein>
    <submittedName>
        <fullName evidence="1">Uncharacterized protein</fullName>
    </submittedName>
</protein>
<comment type="caution">
    <text evidence="1">The sequence shown here is derived from an EMBL/GenBank/DDBJ whole genome shotgun (WGS) entry which is preliminary data.</text>
</comment>
<gene>
    <name evidence="1" type="ORF">NDU88_000212</name>
</gene>
<evidence type="ECO:0000313" key="1">
    <source>
        <dbReference type="EMBL" id="KAJ1095041.1"/>
    </source>
</evidence>
<evidence type="ECO:0000313" key="2">
    <source>
        <dbReference type="Proteomes" id="UP001066276"/>
    </source>
</evidence>
<organism evidence="1 2">
    <name type="scientific">Pleurodeles waltl</name>
    <name type="common">Iberian ribbed newt</name>
    <dbReference type="NCBI Taxonomy" id="8319"/>
    <lineage>
        <taxon>Eukaryota</taxon>
        <taxon>Metazoa</taxon>
        <taxon>Chordata</taxon>
        <taxon>Craniata</taxon>
        <taxon>Vertebrata</taxon>
        <taxon>Euteleostomi</taxon>
        <taxon>Amphibia</taxon>
        <taxon>Batrachia</taxon>
        <taxon>Caudata</taxon>
        <taxon>Salamandroidea</taxon>
        <taxon>Salamandridae</taxon>
        <taxon>Pleurodelinae</taxon>
        <taxon>Pleurodeles</taxon>
    </lineage>
</organism>
<dbReference type="EMBL" id="JANPWB010000014">
    <property type="protein sequence ID" value="KAJ1095041.1"/>
    <property type="molecule type" value="Genomic_DNA"/>
</dbReference>
<name>A0AAV7LU02_PLEWA</name>
<proteinExistence type="predicted"/>
<dbReference type="Proteomes" id="UP001066276">
    <property type="component" value="Chromosome 10"/>
</dbReference>
<sequence length="67" mass="7242">MKTGGLQLPCIHGCAQHRFNLDELDLAGTGLPDESSAEIIKLSRAMLSIQCDQNQEPEDSGEEEPSS</sequence>